<accession>A0AAV0EFG5</accession>
<keyword evidence="2" id="KW-1185">Reference proteome</keyword>
<evidence type="ECO:0000313" key="1">
    <source>
        <dbReference type="EMBL" id="CAH9121550.1"/>
    </source>
</evidence>
<gene>
    <name evidence="1" type="ORF">CEPIT_LOCUS23778</name>
</gene>
<comment type="caution">
    <text evidence="1">The sequence shown here is derived from an EMBL/GenBank/DDBJ whole genome shotgun (WGS) entry which is preliminary data.</text>
</comment>
<dbReference type="EMBL" id="CAMAPF010000921">
    <property type="protein sequence ID" value="CAH9121550.1"/>
    <property type="molecule type" value="Genomic_DNA"/>
</dbReference>
<evidence type="ECO:0000313" key="2">
    <source>
        <dbReference type="Proteomes" id="UP001152523"/>
    </source>
</evidence>
<dbReference type="AlphaFoldDB" id="A0AAV0EFG5"/>
<organism evidence="1 2">
    <name type="scientific">Cuscuta epithymum</name>
    <dbReference type="NCBI Taxonomy" id="186058"/>
    <lineage>
        <taxon>Eukaryota</taxon>
        <taxon>Viridiplantae</taxon>
        <taxon>Streptophyta</taxon>
        <taxon>Embryophyta</taxon>
        <taxon>Tracheophyta</taxon>
        <taxon>Spermatophyta</taxon>
        <taxon>Magnoliopsida</taxon>
        <taxon>eudicotyledons</taxon>
        <taxon>Gunneridae</taxon>
        <taxon>Pentapetalae</taxon>
        <taxon>asterids</taxon>
        <taxon>lamiids</taxon>
        <taxon>Solanales</taxon>
        <taxon>Convolvulaceae</taxon>
        <taxon>Cuscuteae</taxon>
        <taxon>Cuscuta</taxon>
        <taxon>Cuscuta subgen. Cuscuta</taxon>
    </lineage>
</organism>
<proteinExistence type="predicted"/>
<sequence length="120" mass="12918">MRSPLCSWTSLGSYTRQGWLDAGSHRRSASRAVPGAQFQGGWAMGGPPRLLLDTALTGRIAVRVCEKMNGISLGANDRPPQRHLNCTKHDPFAAAGKGKAQLINLLAARPKPNPHQNVPE</sequence>
<dbReference type="Proteomes" id="UP001152523">
    <property type="component" value="Unassembled WGS sequence"/>
</dbReference>
<protein>
    <submittedName>
        <fullName evidence="1">Uncharacterized protein</fullName>
    </submittedName>
</protein>
<name>A0AAV0EFG5_9ASTE</name>
<reference evidence="1" key="1">
    <citation type="submission" date="2022-07" db="EMBL/GenBank/DDBJ databases">
        <authorList>
            <person name="Macas J."/>
            <person name="Novak P."/>
            <person name="Neumann P."/>
        </authorList>
    </citation>
    <scope>NUCLEOTIDE SEQUENCE</scope>
</reference>